<proteinExistence type="predicted"/>
<accession>A0A075HFS9</accession>
<name>A0A075HFS9_9ARCH</name>
<dbReference type="EMBL" id="KF900989">
    <property type="protein sequence ID" value="AIF13990.1"/>
    <property type="molecule type" value="Genomic_DNA"/>
</dbReference>
<organism evidence="1">
    <name type="scientific">uncultured marine thaumarchaeote KM3_65_D11</name>
    <dbReference type="NCBI Taxonomy" id="1456225"/>
    <lineage>
        <taxon>Archaea</taxon>
        <taxon>Nitrososphaerota</taxon>
        <taxon>environmental samples</taxon>
    </lineage>
</organism>
<dbReference type="AlphaFoldDB" id="A0A075HFS9"/>
<reference evidence="1" key="1">
    <citation type="journal article" date="2014" name="Genome Biol. Evol.">
        <title>Pangenome evidence for extensive interdomain horizontal transfer affecting lineage core and shell genes in uncultured planktonic thaumarchaeota and euryarchaeota.</title>
        <authorList>
            <person name="Deschamps P."/>
            <person name="Zivanovic Y."/>
            <person name="Moreira D."/>
            <person name="Rodriguez-Valera F."/>
            <person name="Lopez-Garcia P."/>
        </authorList>
    </citation>
    <scope>NUCLEOTIDE SEQUENCE</scope>
</reference>
<protein>
    <submittedName>
        <fullName evidence="1">Uncharacterized protein</fullName>
    </submittedName>
</protein>
<sequence length="277" mass="32011">MQRNEPPLRQLIQEWAGQTYEEVSEVIGQPDLELPNVLGELDLLQKNVDGNSIERLKKDIRGEGNLPRPFTFTYIFHELSRNGIPSPVTFLNEICRQYRTYLTTREDYNVPLWGICSRGMRTIASFYREVDFRDTITRMIEQRNFENFEIVQNPAQDARGHVDLVMIINGLEFKIWEYMLSQRGVVNTQDRLAGNRGALPPGIHILCGHDTTDDLQTQTVAGWNLPSDNFVESCLRRIEEIVNNEREPMPYARVQEIVNGPRDLLTERTAFIVNDDG</sequence>
<evidence type="ECO:0000313" key="1">
    <source>
        <dbReference type="EMBL" id="AIF13990.1"/>
    </source>
</evidence>